<dbReference type="SUPFAM" id="SSF51261">
    <property type="entry name" value="Duplicated hybrid motif"/>
    <property type="match status" value="1"/>
</dbReference>
<protein>
    <submittedName>
        <fullName evidence="4">M23 family metallopeptidase</fullName>
    </submittedName>
</protein>
<dbReference type="InterPro" id="IPR016047">
    <property type="entry name" value="M23ase_b-sheet_dom"/>
</dbReference>
<dbReference type="RefSeq" id="WP_121902424.1">
    <property type="nucleotide sequence ID" value="NZ_REFW01000004.1"/>
</dbReference>
<comment type="caution">
    <text evidence="4">The sequence shown here is derived from an EMBL/GenBank/DDBJ whole genome shotgun (WGS) entry which is preliminary data.</text>
</comment>
<keyword evidence="5" id="KW-1185">Reference proteome</keyword>
<organism evidence="4 5">
    <name type="scientific">Tessaracoccus antarcticus</name>
    <dbReference type="NCBI Taxonomy" id="2479848"/>
    <lineage>
        <taxon>Bacteria</taxon>
        <taxon>Bacillati</taxon>
        <taxon>Actinomycetota</taxon>
        <taxon>Actinomycetes</taxon>
        <taxon>Propionibacteriales</taxon>
        <taxon>Propionibacteriaceae</taxon>
        <taxon>Tessaracoccus</taxon>
    </lineage>
</organism>
<proteinExistence type="predicted"/>
<keyword evidence="2" id="KW-0812">Transmembrane</keyword>
<keyword evidence="1" id="KW-0175">Coiled coil</keyword>
<feature type="transmembrane region" description="Helical" evidence="2">
    <location>
        <begin position="43"/>
        <end position="63"/>
    </location>
</feature>
<dbReference type="Pfam" id="PF01551">
    <property type="entry name" value="Peptidase_M23"/>
    <property type="match status" value="1"/>
</dbReference>
<dbReference type="Gene3D" id="2.70.70.10">
    <property type="entry name" value="Glucose Permease (Domain IIA)"/>
    <property type="match status" value="1"/>
</dbReference>
<dbReference type="PANTHER" id="PTHR21666:SF270">
    <property type="entry name" value="MUREIN HYDROLASE ACTIVATOR ENVC"/>
    <property type="match status" value="1"/>
</dbReference>
<accession>A0A3M0G2M5</accession>
<evidence type="ECO:0000256" key="2">
    <source>
        <dbReference type="SAM" id="Phobius"/>
    </source>
</evidence>
<dbReference type="Proteomes" id="UP000275256">
    <property type="component" value="Unassembled WGS sequence"/>
</dbReference>
<dbReference type="InterPro" id="IPR011055">
    <property type="entry name" value="Dup_hybrid_motif"/>
</dbReference>
<dbReference type="InterPro" id="IPR050570">
    <property type="entry name" value="Cell_wall_metabolism_enzyme"/>
</dbReference>
<evidence type="ECO:0000313" key="5">
    <source>
        <dbReference type="Proteomes" id="UP000275256"/>
    </source>
</evidence>
<dbReference type="EMBL" id="REFW01000004">
    <property type="protein sequence ID" value="RMB58387.1"/>
    <property type="molecule type" value="Genomic_DNA"/>
</dbReference>
<dbReference type="AlphaFoldDB" id="A0A3M0G2M5"/>
<dbReference type="GO" id="GO:0004222">
    <property type="term" value="F:metalloendopeptidase activity"/>
    <property type="evidence" value="ECO:0007669"/>
    <property type="project" value="TreeGrafter"/>
</dbReference>
<keyword evidence="2" id="KW-1133">Transmembrane helix</keyword>
<dbReference type="CDD" id="cd12797">
    <property type="entry name" value="M23_peptidase"/>
    <property type="match status" value="1"/>
</dbReference>
<evidence type="ECO:0000259" key="3">
    <source>
        <dbReference type="Pfam" id="PF01551"/>
    </source>
</evidence>
<name>A0A3M0G2M5_9ACTN</name>
<dbReference type="OrthoDB" id="1099523at2"/>
<sequence>MTKLSAIKSPRRAADSITVSDVEVTTETAGTARRRRSSSVGRGMVSSVLAGVLVAGGLFGWAATSRDGAEDLSSEQVSADVAVPQAAINSAEKSFSDREQAASRGAVRSNLTEAVAGEAAKDRDAVLETSVEEATKSIAAGSAAEREAQMAEDMQLVEKQAAKLKKEAEEAARRLEEARKAAAAAAAAKTAAGSSDAPSQGNEAAIEVSAEDLAAISSSGGSMPLKSNFRVGARFGATGSWSRYHTGQDFPAPIGTPIYAVASGIILSPTAGGWAGTNVVIQHANGGATLYAHMSKRVASTGQAVKAGQLIGYVGVSGRSFGPHLHMEYYAPGVTPGKVYSASNPITFMRGLGINI</sequence>
<feature type="domain" description="M23ase beta-sheet core" evidence="3">
    <location>
        <begin position="244"/>
        <end position="331"/>
    </location>
</feature>
<evidence type="ECO:0000256" key="1">
    <source>
        <dbReference type="SAM" id="Coils"/>
    </source>
</evidence>
<gene>
    <name evidence="4" type="ORF">EAX62_14440</name>
</gene>
<evidence type="ECO:0000313" key="4">
    <source>
        <dbReference type="EMBL" id="RMB58387.1"/>
    </source>
</evidence>
<reference evidence="4 5" key="1">
    <citation type="submission" date="2018-10" db="EMBL/GenBank/DDBJ databases">
        <title>Tessaracoccus antarcticuss sp. nov., isolated from sediment.</title>
        <authorList>
            <person name="Zhou L.Y."/>
            <person name="Du Z.J."/>
        </authorList>
    </citation>
    <scope>NUCLEOTIDE SEQUENCE [LARGE SCALE GENOMIC DNA]</scope>
    <source>
        <strain evidence="4 5">JDX10</strain>
    </source>
</reference>
<feature type="coiled-coil region" evidence="1">
    <location>
        <begin position="147"/>
        <end position="188"/>
    </location>
</feature>
<keyword evidence="2" id="KW-0472">Membrane</keyword>
<dbReference type="PANTHER" id="PTHR21666">
    <property type="entry name" value="PEPTIDASE-RELATED"/>
    <property type="match status" value="1"/>
</dbReference>